<dbReference type="Gramene" id="TVU20715">
    <property type="protein sequence ID" value="TVU20715"/>
    <property type="gene ID" value="EJB05_30308"/>
</dbReference>
<dbReference type="Proteomes" id="UP000324897">
    <property type="component" value="Unassembled WGS sequence"/>
</dbReference>
<keyword evidence="2" id="KW-1185">Reference proteome</keyword>
<evidence type="ECO:0000313" key="2">
    <source>
        <dbReference type="Proteomes" id="UP000324897"/>
    </source>
</evidence>
<protein>
    <submittedName>
        <fullName evidence="1">Uncharacterized protein</fullName>
    </submittedName>
</protein>
<dbReference type="EMBL" id="RWGY01000026">
    <property type="protein sequence ID" value="TVU20715.1"/>
    <property type="molecule type" value="Genomic_DNA"/>
</dbReference>
<reference evidence="1 2" key="1">
    <citation type="journal article" date="2019" name="Sci. Rep.">
        <title>A high-quality genome of Eragrostis curvula grass provides insights into Poaceae evolution and supports new strategies to enhance forage quality.</title>
        <authorList>
            <person name="Carballo J."/>
            <person name="Santos B.A.C.M."/>
            <person name="Zappacosta D."/>
            <person name="Garbus I."/>
            <person name="Selva J.P."/>
            <person name="Gallo C.A."/>
            <person name="Diaz A."/>
            <person name="Albertini E."/>
            <person name="Caccamo M."/>
            <person name="Echenique V."/>
        </authorList>
    </citation>
    <scope>NUCLEOTIDE SEQUENCE [LARGE SCALE GENOMIC DNA]</scope>
    <source>
        <strain evidence="2">cv. Victoria</strain>
        <tissue evidence="1">Leaf</tissue>
    </source>
</reference>
<accession>A0A5J9UAN1</accession>
<feature type="non-terminal residue" evidence="1">
    <location>
        <position position="1"/>
    </location>
</feature>
<evidence type="ECO:0000313" key="1">
    <source>
        <dbReference type="EMBL" id="TVU20715.1"/>
    </source>
</evidence>
<proteinExistence type="predicted"/>
<dbReference type="AlphaFoldDB" id="A0A5J9UAN1"/>
<comment type="caution">
    <text evidence="1">The sequence shown here is derived from an EMBL/GenBank/DDBJ whole genome shotgun (WGS) entry which is preliminary data.</text>
</comment>
<feature type="non-terminal residue" evidence="1">
    <location>
        <position position="72"/>
    </location>
</feature>
<organism evidence="1 2">
    <name type="scientific">Eragrostis curvula</name>
    <name type="common">weeping love grass</name>
    <dbReference type="NCBI Taxonomy" id="38414"/>
    <lineage>
        <taxon>Eukaryota</taxon>
        <taxon>Viridiplantae</taxon>
        <taxon>Streptophyta</taxon>
        <taxon>Embryophyta</taxon>
        <taxon>Tracheophyta</taxon>
        <taxon>Spermatophyta</taxon>
        <taxon>Magnoliopsida</taxon>
        <taxon>Liliopsida</taxon>
        <taxon>Poales</taxon>
        <taxon>Poaceae</taxon>
        <taxon>PACMAD clade</taxon>
        <taxon>Chloridoideae</taxon>
        <taxon>Eragrostideae</taxon>
        <taxon>Eragrostidinae</taxon>
        <taxon>Eragrostis</taxon>
    </lineage>
</organism>
<name>A0A5J9UAN1_9POAL</name>
<gene>
    <name evidence="1" type="ORF">EJB05_30308</name>
</gene>
<sequence length="72" mass="7986">MLEMKACYPEAYNDLWEQNISKGCPSERTQDGYICSTLSIKDHAMTEAIIASQPLLVAEVIMDGCTTGKGWK</sequence>